<keyword evidence="3" id="KW-0346">Stress response</keyword>
<evidence type="ECO:0000256" key="1">
    <source>
        <dbReference type="SAM" id="MobiDB-lite"/>
    </source>
</evidence>
<dbReference type="HOGENOM" id="CLU_1189056_0_0_3"/>
<dbReference type="Gene3D" id="1.10.287.110">
    <property type="entry name" value="DnaJ domain"/>
    <property type="match status" value="1"/>
</dbReference>
<protein>
    <submittedName>
        <fullName evidence="3">Heat shock protein DnaJ domain protein</fullName>
    </submittedName>
</protein>
<feature type="domain" description="J" evidence="2">
    <location>
        <begin position="5"/>
        <end position="68"/>
    </location>
</feature>
<dbReference type="EMBL" id="CP001287">
    <property type="protein sequence ID" value="ACK64531.1"/>
    <property type="molecule type" value="Genomic_DNA"/>
</dbReference>
<evidence type="ECO:0000313" key="3">
    <source>
        <dbReference type="EMBL" id="ACK64531.1"/>
    </source>
</evidence>
<dbReference type="Pfam" id="PF00226">
    <property type="entry name" value="DnaJ"/>
    <property type="match status" value="1"/>
</dbReference>
<dbReference type="PANTHER" id="PTHR44240:SF10">
    <property type="entry name" value="J DOMAIN-CONTAINING PROTEIN"/>
    <property type="match status" value="1"/>
</dbReference>
<dbReference type="OrthoDB" id="9779889at2"/>
<reference evidence="4" key="1">
    <citation type="journal article" date="2011" name="MBio">
        <title>Novel metabolic attributes of the genus Cyanothece, comprising a group of unicellular nitrogen-fixing Cyanobacteria.</title>
        <authorList>
            <person name="Bandyopadhyay A."/>
            <person name="Elvitigala T."/>
            <person name="Welsh E."/>
            <person name="Stockel J."/>
            <person name="Liberton M."/>
            <person name="Min H."/>
            <person name="Sherman L.A."/>
            <person name="Pakrasi H.B."/>
        </authorList>
    </citation>
    <scope>NUCLEOTIDE SEQUENCE [LARGE SCALE GENOMIC DNA]</scope>
    <source>
        <strain evidence="4">PCC 8801</strain>
    </source>
</reference>
<evidence type="ECO:0000259" key="2">
    <source>
        <dbReference type="PROSITE" id="PS50076"/>
    </source>
</evidence>
<dbReference type="InterPro" id="IPR036869">
    <property type="entry name" value="J_dom_sf"/>
</dbReference>
<dbReference type="STRING" id="41431.PCC8801_0434"/>
<accession>B7JUF1</accession>
<name>B7JUF1_RIPO1</name>
<organism evidence="3 4">
    <name type="scientific">Rippkaea orientalis (strain PCC 8801 / RF-1)</name>
    <name type="common">Cyanothece sp. (strain PCC 8801)</name>
    <dbReference type="NCBI Taxonomy" id="41431"/>
    <lineage>
        <taxon>Bacteria</taxon>
        <taxon>Bacillati</taxon>
        <taxon>Cyanobacteriota</taxon>
        <taxon>Cyanophyceae</taxon>
        <taxon>Oscillatoriophycideae</taxon>
        <taxon>Chroococcales</taxon>
        <taxon>Aphanothecaceae</taxon>
        <taxon>Rippkaea</taxon>
        <taxon>Rippkaea orientalis</taxon>
    </lineage>
</organism>
<feature type="compositionally biased region" description="Polar residues" evidence="1">
    <location>
        <begin position="65"/>
        <end position="75"/>
    </location>
</feature>
<dbReference type="KEGG" id="cyp:PCC8801_0434"/>
<dbReference type="SMART" id="SM00271">
    <property type="entry name" value="DnaJ"/>
    <property type="match status" value="1"/>
</dbReference>
<evidence type="ECO:0000313" key="4">
    <source>
        <dbReference type="Proteomes" id="UP000008204"/>
    </source>
</evidence>
<dbReference type="SUPFAM" id="SSF46565">
    <property type="entry name" value="Chaperone J-domain"/>
    <property type="match status" value="1"/>
</dbReference>
<dbReference type="PANTHER" id="PTHR44240">
    <property type="entry name" value="DNAJ DOMAIN (PROKARYOTIC HEAT SHOCK PROTEIN)-RELATED"/>
    <property type="match status" value="1"/>
</dbReference>
<keyword evidence="4" id="KW-1185">Reference proteome</keyword>
<dbReference type="PROSITE" id="PS50076">
    <property type="entry name" value="DNAJ_2"/>
    <property type="match status" value="1"/>
</dbReference>
<dbReference type="PRINTS" id="PR00625">
    <property type="entry name" value="JDOMAIN"/>
</dbReference>
<dbReference type="CDD" id="cd06257">
    <property type="entry name" value="DnaJ"/>
    <property type="match status" value="1"/>
</dbReference>
<dbReference type="InterPro" id="IPR001623">
    <property type="entry name" value="DnaJ_domain"/>
</dbReference>
<gene>
    <name evidence="3" type="ordered locus">PCC8801_0434</name>
</gene>
<proteinExistence type="predicted"/>
<dbReference type="RefSeq" id="WP_012593808.1">
    <property type="nucleotide sequence ID" value="NC_011726.1"/>
</dbReference>
<dbReference type="eggNOG" id="COG0484">
    <property type="taxonomic scope" value="Bacteria"/>
</dbReference>
<dbReference type="AlphaFoldDB" id="B7JUF1"/>
<feature type="region of interest" description="Disordered" evidence="1">
    <location>
        <begin position="62"/>
        <end position="81"/>
    </location>
</feature>
<sequence length="230" mass="26733">MKNANHYQILEVNVSASQGQIKQAYRRLAKRFHPDCGEAANHEQIILINAAYEVLGDPEKRRSYDQQLSPNYPSRQRQERTAKAQNYYKRRRETEQKTEIIFDVWLKEIYTPIHHLVNVVINSLDGQIDDLSADPFDDELMSIFQEYLEDCRESLQQAKQIFGSQPNPSQAAKIAASLYFCLNQLSDGIDELEWFALNYDDSHLHTGKELFRIAKNLCYEASEMIDLRGN</sequence>
<dbReference type="InterPro" id="IPR052276">
    <property type="entry name" value="Diphthamide-biosynth_chaperone"/>
</dbReference>
<dbReference type="Proteomes" id="UP000008204">
    <property type="component" value="Chromosome"/>
</dbReference>